<reference evidence="3" key="1">
    <citation type="submission" date="2022-11" db="UniProtKB">
        <authorList>
            <consortium name="WormBaseParasite"/>
        </authorList>
    </citation>
    <scope>IDENTIFICATION</scope>
</reference>
<evidence type="ECO:0000313" key="3">
    <source>
        <dbReference type="WBParaSite" id="nRc.2.0.1.t32601-RA"/>
    </source>
</evidence>
<dbReference type="WBParaSite" id="nRc.2.0.1.t32601-RA">
    <property type="protein sequence ID" value="nRc.2.0.1.t32601-RA"/>
    <property type="gene ID" value="nRc.2.0.1.g32601"/>
</dbReference>
<feature type="region of interest" description="Disordered" evidence="1">
    <location>
        <begin position="1"/>
        <end position="63"/>
    </location>
</feature>
<feature type="compositionally biased region" description="Basic and acidic residues" evidence="1">
    <location>
        <begin position="43"/>
        <end position="58"/>
    </location>
</feature>
<proteinExistence type="predicted"/>
<protein>
    <submittedName>
        <fullName evidence="3">Uncharacterized protein</fullName>
    </submittedName>
</protein>
<accession>A0A915K2Q1</accession>
<evidence type="ECO:0000313" key="2">
    <source>
        <dbReference type="Proteomes" id="UP000887565"/>
    </source>
</evidence>
<name>A0A915K2Q1_ROMCU</name>
<dbReference type="AlphaFoldDB" id="A0A915K2Q1"/>
<evidence type="ECO:0000256" key="1">
    <source>
        <dbReference type="SAM" id="MobiDB-lite"/>
    </source>
</evidence>
<sequence>MRPFNSSQLKTPSAKKTTDRSSRTALVDITQTGLDVQTRPGPRHPEPTRPDPDLDLPTRAHPLPHSDAPAACCWGPLDPPGLFACA</sequence>
<keyword evidence="2" id="KW-1185">Reference proteome</keyword>
<organism evidence="2 3">
    <name type="scientific">Romanomermis culicivorax</name>
    <name type="common">Nematode worm</name>
    <dbReference type="NCBI Taxonomy" id="13658"/>
    <lineage>
        <taxon>Eukaryota</taxon>
        <taxon>Metazoa</taxon>
        <taxon>Ecdysozoa</taxon>
        <taxon>Nematoda</taxon>
        <taxon>Enoplea</taxon>
        <taxon>Dorylaimia</taxon>
        <taxon>Mermithida</taxon>
        <taxon>Mermithoidea</taxon>
        <taxon>Mermithidae</taxon>
        <taxon>Romanomermis</taxon>
    </lineage>
</organism>
<dbReference type="Proteomes" id="UP000887565">
    <property type="component" value="Unplaced"/>
</dbReference>
<feature type="compositionally biased region" description="Polar residues" evidence="1">
    <location>
        <begin position="1"/>
        <end position="15"/>
    </location>
</feature>